<dbReference type="Gene3D" id="3.40.50.2300">
    <property type="match status" value="2"/>
</dbReference>
<feature type="signal peptide" evidence="4">
    <location>
        <begin position="1"/>
        <end position="25"/>
    </location>
</feature>
<evidence type="ECO:0000256" key="1">
    <source>
        <dbReference type="ARBA" id="ARBA00010062"/>
    </source>
</evidence>
<dbReference type="PANTHER" id="PTHR47235">
    <property type="entry name" value="BLR6548 PROTEIN"/>
    <property type="match status" value="1"/>
</dbReference>
<name>A0A0D8BIU6_9ACTN</name>
<gene>
    <name evidence="6" type="ORF">FF36_02270</name>
</gene>
<evidence type="ECO:0000256" key="4">
    <source>
        <dbReference type="SAM" id="SignalP"/>
    </source>
</evidence>
<keyword evidence="7" id="KW-1185">Reference proteome</keyword>
<keyword evidence="2 4" id="KW-0732">Signal</keyword>
<dbReference type="PATRIC" id="fig|1502723.3.peg.1288"/>
<comment type="similarity">
    <text evidence="1">Belongs to the leucine-binding protein family.</text>
</comment>
<feature type="domain" description="Leucine-binding protein" evidence="5">
    <location>
        <begin position="62"/>
        <end position="388"/>
    </location>
</feature>
<dbReference type="InterPro" id="IPR028081">
    <property type="entry name" value="Leu-bd"/>
</dbReference>
<dbReference type="PROSITE" id="PS51257">
    <property type="entry name" value="PROKAR_LIPOPROTEIN"/>
    <property type="match status" value="1"/>
</dbReference>
<reference evidence="7" key="1">
    <citation type="submission" date="2015-02" db="EMBL/GenBank/DDBJ databases">
        <title>Draft Genome of Frankia sp. CpI1-S.</title>
        <authorList>
            <person name="Oshone R.T."/>
            <person name="Ngom M."/>
            <person name="Ghodhbane-Gtari F."/>
            <person name="Gtari M."/>
            <person name="Morris K."/>
            <person name="Thomas K."/>
            <person name="Sen A."/>
            <person name="Tisa L.S."/>
        </authorList>
    </citation>
    <scope>NUCLEOTIDE SEQUENCE [LARGE SCALE GENOMIC DNA]</scope>
    <source>
        <strain evidence="7">CpI1-S</strain>
    </source>
</reference>
<sequence precursor="true">MRPRTRWRQRGVCALGMSAALMVSAAACGSSGGSSGGSSPGSTDSAAAQSLGPSKPATGDELKIGFITDGSGTTLDNSTEVAAAQAATSYVNDYQGGVAGHRLSLTVCNTKQTPAGATDCANQMTAAKVPVVLMNNSGNVTPVFKVLSAAKVPLVLDINGDESTLGAKSGAYILVSPLTAALAGPAQVAKDAGAKKAAIFVLDVPGATGPVNSLDKIFYAKANVGLTIQPIPPGTADATPQVQTVLAGKPEQVNLVGDPTFCTGVLKALKTLGYSGSIVLQSQCVSPGAAAGIPGGYDGMKVVSGQTTNVADPEYKLYLAAMKKYQPDTDPTAKSLTAGGWVVTLGFSRAMAGLTAPVTSAGVEKALATMPKTKLPLGGTATFQCDGKQVSITPAVCSTGGLVQTLDEKGKPTSEQPLDVSSVLP</sequence>
<evidence type="ECO:0000256" key="2">
    <source>
        <dbReference type="ARBA" id="ARBA00022729"/>
    </source>
</evidence>
<evidence type="ECO:0000256" key="3">
    <source>
        <dbReference type="SAM" id="MobiDB-lite"/>
    </source>
</evidence>
<feature type="chain" id="PRO_5002327145" evidence="4">
    <location>
        <begin position="26"/>
        <end position="425"/>
    </location>
</feature>
<feature type="region of interest" description="Disordered" evidence="3">
    <location>
        <begin position="406"/>
        <end position="425"/>
    </location>
</feature>
<dbReference type="OrthoDB" id="3206077at2"/>
<accession>A0A0D8BIU6</accession>
<dbReference type="EMBL" id="JYFN01000014">
    <property type="protein sequence ID" value="KJE23312.1"/>
    <property type="molecule type" value="Genomic_DNA"/>
</dbReference>
<dbReference type="AlphaFoldDB" id="A0A0D8BIU6"/>
<proteinExistence type="inferred from homology"/>
<protein>
    <submittedName>
        <fullName evidence="6">Amino acid/amide ABC transporter substrate-binding protein, HAAT family</fullName>
    </submittedName>
</protein>
<evidence type="ECO:0000313" key="7">
    <source>
        <dbReference type="Proteomes" id="UP000032545"/>
    </source>
</evidence>
<reference evidence="6 7" key="2">
    <citation type="journal article" date="2016" name="Genome Announc.">
        <title>Permanent Draft Genome Sequences for Two Variants of Frankia sp. Strain CpI1, the First Frankia Strain Isolated from Root Nodules of Comptonia peregrina.</title>
        <authorList>
            <person name="Oshone R."/>
            <person name="Hurst S.G.IV."/>
            <person name="Abebe-Akele F."/>
            <person name="Simpson S."/>
            <person name="Morris K."/>
            <person name="Thomas W.K."/>
            <person name="Tisa L.S."/>
        </authorList>
    </citation>
    <scope>NUCLEOTIDE SEQUENCE [LARGE SCALE GENOMIC DNA]</scope>
    <source>
        <strain evidence="7">CpI1-S</strain>
    </source>
</reference>
<dbReference type="Pfam" id="PF13458">
    <property type="entry name" value="Peripla_BP_6"/>
    <property type="match status" value="1"/>
</dbReference>
<dbReference type="SUPFAM" id="SSF53822">
    <property type="entry name" value="Periplasmic binding protein-like I"/>
    <property type="match status" value="1"/>
</dbReference>
<evidence type="ECO:0000259" key="5">
    <source>
        <dbReference type="Pfam" id="PF13458"/>
    </source>
</evidence>
<dbReference type="InterPro" id="IPR028082">
    <property type="entry name" value="Peripla_BP_I"/>
</dbReference>
<feature type="region of interest" description="Disordered" evidence="3">
    <location>
        <begin position="32"/>
        <end position="62"/>
    </location>
</feature>
<organism evidence="6 7">
    <name type="scientific">Frankia torreyi</name>
    <dbReference type="NCBI Taxonomy" id="1856"/>
    <lineage>
        <taxon>Bacteria</taxon>
        <taxon>Bacillati</taxon>
        <taxon>Actinomycetota</taxon>
        <taxon>Actinomycetes</taxon>
        <taxon>Frankiales</taxon>
        <taxon>Frankiaceae</taxon>
        <taxon>Frankia</taxon>
    </lineage>
</organism>
<evidence type="ECO:0000313" key="6">
    <source>
        <dbReference type="EMBL" id="KJE23312.1"/>
    </source>
</evidence>
<dbReference type="Proteomes" id="UP000032545">
    <property type="component" value="Unassembled WGS sequence"/>
</dbReference>
<dbReference type="PANTHER" id="PTHR47235:SF1">
    <property type="entry name" value="BLR6548 PROTEIN"/>
    <property type="match status" value="1"/>
</dbReference>
<comment type="caution">
    <text evidence="6">The sequence shown here is derived from an EMBL/GenBank/DDBJ whole genome shotgun (WGS) entry which is preliminary data.</text>
</comment>